<accession>A0A7X0MS12</accession>
<name>A0A7X0MS12_9HYPH</name>
<proteinExistence type="predicted"/>
<sequence>MCALSLWPAAAQAQWKPVEQVKTYPVKGTSGIELYSSIGENGPKVGSQVRAIAHTDFKLTWSRKYEPQPDGACTLVSARPNIIIIYTLPKLVSKLSPALQQKWDAFTDGVRRHERVHGAMIEDLVRQIEAASIGLSVPNDPKCTKVRAELQSKIAVIFPAHQQRNRDFDKVELGDGGNVQQLILQLVNER</sequence>
<evidence type="ECO:0000313" key="1">
    <source>
        <dbReference type="EMBL" id="MBB6507003.1"/>
    </source>
</evidence>
<protein>
    <submittedName>
        <fullName evidence="1">Putative secreted Zn-dependent protease</fullName>
    </submittedName>
</protein>
<dbReference type="Pfam" id="PF06037">
    <property type="entry name" value="DUF922"/>
    <property type="match status" value="1"/>
</dbReference>
<dbReference type="AlphaFoldDB" id="A0A7X0MS12"/>
<keyword evidence="1" id="KW-0378">Hydrolase</keyword>
<dbReference type="InterPro" id="IPR010321">
    <property type="entry name" value="DUF922"/>
</dbReference>
<dbReference type="PIRSF" id="PIRSF010521">
    <property type="entry name" value="DUF922_bac"/>
    <property type="match status" value="1"/>
</dbReference>
<dbReference type="Proteomes" id="UP000585437">
    <property type="component" value="Unassembled WGS sequence"/>
</dbReference>
<dbReference type="GO" id="GO:0006508">
    <property type="term" value="P:proteolysis"/>
    <property type="evidence" value="ECO:0007669"/>
    <property type="project" value="UniProtKB-KW"/>
</dbReference>
<gene>
    <name evidence="1" type="ORF">F4695_000322</name>
</gene>
<keyword evidence="2" id="KW-1185">Reference proteome</keyword>
<reference evidence="1 2" key="1">
    <citation type="submission" date="2020-08" db="EMBL/GenBank/DDBJ databases">
        <title>The Agave Microbiome: Exploring the role of microbial communities in plant adaptations to desert environments.</title>
        <authorList>
            <person name="Partida-Martinez L.P."/>
        </authorList>
    </citation>
    <scope>NUCLEOTIDE SEQUENCE [LARGE SCALE GENOMIC DNA]</scope>
    <source>
        <strain evidence="1 2">AS3.12</strain>
    </source>
</reference>
<organism evidence="1 2">
    <name type="scientific">Rhizobium soli</name>
    <dbReference type="NCBI Taxonomy" id="424798"/>
    <lineage>
        <taxon>Bacteria</taxon>
        <taxon>Pseudomonadati</taxon>
        <taxon>Pseudomonadota</taxon>
        <taxon>Alphaproteobacteria</taxon>
        <taxon>Hyphomicrobiales</taxon>
        <taxon>Rhizobiaceae</taxon>
        <taxon>Rhizobium/Agrobacterium group</taxon>
        <taxon>Rhizobium</taxon>
    </lineage>
</organism>
<dbReference type="RefSeq" id="WP_210311718.1">
    <property type="nucleotide sequence ID" value="NZ_JACHBU010000001.1"/>
</dbReference>
<evidence type="ECO:0000313" key="2">
    <source>
        <dbReference type="Proteomes" id="UP000585437"/>
    </source>
</evidence>
<comment type="caution">
    <text evidence="1">The sequence shown here is derived from an EMBL/GenBank/DDBJ whole genome shotgun (WGS) entry which is preliminary data.</text>
</comment>
<keyword evidence="1" id="KW-0645">Protease</keyword>
<dbReference type="EMBL" id="JACHBU010000001">
    <property type="protein sequence ID" value="MBB6507003.1"/>
    <property type="molecule type" value="Genomic_DNA"/>
</dbReference>
<dbReference type="GO" id="GO:0008233">
    <property type="term" value="F:peptidase activity"/>
    <property type="evidence" value="ECO:0007669"/>
    <property type="project" value="UniProtKB-KW"/>
</dbReference>